<dbReference type="Gene3D" id="1.20.120.450">
    <property type="entry name" value="dinb family like domain"/>
    <property type="match status" value="1"/>
</dbReference>
<keyword evidence="2" id="KW-0808">Transferase</keyword>
<keyword evidence="3" id="KW-1185">Reference proteome</keyword>
<comment type="caution">
    <text evidence="2">The sequence shown here is derived from an EMBL/GenBank/DDBJ whole genome shotgun (WGS) entry which is preliminary data.</text>
</comment>
<evidence type="ECO:0000259" key="1">
    <source>
        <dbReference type="Pfam" id="PF12867"/>
    </source>
</evidence>
<dbReference type="Proteomes" id="UP000321103">
    <property type="component" value="Unassembled WGS sequence"/>
</dbReference>
<dbReference type="GO" id="GO:0008168">
    <property type="term" value="F:methyltransferase activity"/>
    <property type="evidence" value="ECO:0007669"/>
    <property type="project" value="UniProtKB-KW"/>
</dbReference>
<dbReference type="GO" id="GO:0032259">
    <property type="term" value="P:methylation"/>
    <property type="evidence" value="ECO:0007669"/>
    <property type="project" value="UniProtKB-KW"/>
</dbReference>
<evidence type="ECO:0000313" key="3">
    <source>
        <dbReference type="Proteomes" id="UP000321103"/>
    </source>
</evidence>
<name>A0A512IBJ7_9MICC</name>
<keyword evidence="2" id="KW-0489">Methyltransferase</keyword>
<gene>
    <name evidence="2" type="ORF">KTU01_11990</name>
</gene>
<dbReference type="Pfam" id="PF12867">
    <property type="entry name" value="DinB_2"/>
    <property type="match status" value="1"/>
</dbReference>
<protein>
    <submittedName>
        <fullName evidence="2">Methyltransferase type 12</fullName>
    </submittedName>
</protein>
<dbReference type="InterPro" id="IPR024775">
    <property type="entry name" value="DinB-like"/>
</dbReference>
<proteinExistence type="predicted"/>
<dbReference type="InterPro" id="IPR034660">
    <property type="entry name" value="DinB/YfiT-like"/>
</dbReference>
<dbReference type="AlphaFoldDB" id="A0A512IBJ7"/>
<accession>A0A512IBJ7</accession>
<sequence length="183" mass="20923">MTAERPEAPDISPVPPETRDWTVVIDQGCAECGFDPQLDVSATGELVRSTVDRWVAVLERPRLTERPRPGTWSPLEYACHVRDLSRVFRERLRLMLDEEDPVFPDWDQDAVAVQERYNEQDPYEASGEIAQELRATADAFDAVSGEQWTRTGRRGDGTEFTVARLAVYFRHDVEHHLRADVRG</sequence>
<dbReference type="SUPFAM" id="SSF109854">
    <property type="entry name" value="DinB/YfiT-like putative metalloenzymes"/>
    <property type="match status" value="1"/>
</dbReference>
<reference evidence="2 3" key="1">
    <citation type="submission" date="2019-07" db="EMBL/GenBank/DDBJ databases">
        <title>Whole genome shotgun sequence of Kocuria turfanensis NBRC 107627.</title>
        <authorList>
            <person name="Hosoyama A."/>
            <person name="Uohara A."/>
            <person name="Ohji S."/>
            <person name="Ichikawa N."/>
        </authorList>
    </citation>
    <scope>NUCLEOTIDE SEQUENCE [LARGE SCALE GENOMIC DNA]</scope>
    <source>
        <strain evidence="2 3">NBRC 107627</strain>
    </source>
</reference>
<dbReference type="EMBL" id="BJZS01000031">
    <property type="protein sequence ID" value="GEO95076.1"/>
    <property type="molecule type" value="Genomic_DNA"/>
</dbReference>
<organism evidence="2 3">
    <name type="scientific">Kocuria turfanensis</name>
    <dbReference type="NCBI Taxonomy" id="388357"/>
    <lineage>
        <taxon>Bacteria</taxon>
        <taxon>Bacillati</taxon>
        <taxon>Actinomycetota</taxon>
        <taxon>Actinomycetes</taxon>
        <taxon>Micrococcales</taxon>
        <taxon>Micrococcaceae</taxon>
        <taxon>Kocuria</taxon>
    </lineage>
</organism>
<evidence type="ECO:0000313" key="2">
    <source>
        <dbReference type="EMBL" id="GEO95076.1"/>
    </source>
</evidence>
<feature type="domain" description="DinB-like" evidence="1">
    <location>
        <begin position="46"/>
        <end position="178"/>
    </location>
</feature>
<dbReference type="STRING" id="388357.GCA_001580365_01379"/>
<dbReference type="RefSeq" id="WP_062735130.1">
    <property type="nucleotide sequence ID" value="NZ_BJZS01000031.1"/>
</dbReference>